<evidence type="ECO:0000313" key="3">
    <source>
        <dbReference type="Proteomes" id="UP001058860"/>
    </source>
</evidence>
<name>A0ABY5PHI8_9ACTN</name>
<dbReference type="InterPro" id="IPR008557">
    <property type="entry name" value="PhoX"/>
</dbReference>
<dbReference type="NCBIfam" id="TIGR01409">
    <property type="entry name" value="TAT_signal_seq"/>
    <property type="match status" value="1"/>
</dbReference>
<dbReference type="EMBL" id="CP088295">
    <property type="protein sequence ID" value="UUY04052.1"/>
    <property type="molecule type" value="Genomic_DNA"/>
</dbReference>
<evidence type="ECO:0000256" key="1">
    <source>
        <dbReference type="SAM" id="MobiDB-lite"/>
    </source>
</evidence>
<organism evidence="2 3">
    <name type="scientific">Svornostia abyssi</name>
    <dbReference type="NCBI Taxonomy" id="2898438"/>
    <lineage>
        <taxon>Bacteria</taxon>
        <taxon>Bacillati</taxon>
        <taxon>Actinomycetota</taxon>
        <taxon>Thermoleophilia</taxon>
        <taxon>Solirubrobacterales</taxon>
        <taxon>Baekduiaceae</taxon>
        <taxon>Svornostia</taxon>
    </lineage>
</organism>
<dbReference type="PROSITE" id="PS51318">
    <property type="entry name" value="TAT"/>
    <property type="match status" value="1"/>
</dbReference>
<dbReference type="InterPro" id="IPR006311">
    <property type="entry name" value="TAT_signal"/>
</dbReference>
<accession>A0ABY5PHI8</accession>
<reference evidence="3" key="1">
    <citation type="submission" date="2021-11" db="EMBL/GenBank/DDBJ databases">
        <title>Cultivation dependent microbiological survey of springs from the worlds oldest radium mine currently devoted to the extraction of radon-saturated water.</title>
        <authorList>
            <person name="Kapinusova G."/>
            <person name="Smrhova T."/>
            <person name="Strejcek M."/>
            <person name="Suman J."/>
            <person name="Jani K."/>
            <person name="Pajer P."/>
            <person name="Uhlik O."/>
        </authorList>
    </citation>
    <scope>NUCLEOTIDE SEQUENCE [LARGE SCALE GENOMIC DNA]</scope>
    <source>
        <strain evidence="3">J379</strain>
    </source>
</reference>
<dbReference type="PANTHER" id="PTHR35399:SF4">
    <property type="entry name" value="MEMBRANE PROTEIN"/>
    <property type="match status" value="1"/>
</dbReference>
<evidence type="ECO:0000313" key="2">
    <source>
        <dbReference type="EMBL" id="UUY04052.1"/>
    </source>
</evidence>
<sequence length="469" mass="50328">MAVDVSRRTFVQGSAAIGGGLAIGGPISALAANSAQGKPPVVPGYGPLAPTPEIDTGIEFLSLPKGFEYRLINRSGDPMRDGNPTPSIMDGTGAFRGPRGTTVLIRNHENRSRAGEINVPVPTGKRYDPDVNVRGGNTKLVVGPDRKVQEVFGILGGTHTNCAGGVTPWGSWITCEEIFNYGATESNTTAGTGVPHGYAFEIPADATKAVTPQPIVDAGRFSREAVAWLNGVLYQTEDRGDACLYRFVPDRRPKEYGDLADFGGVLQALVVKGRPNFDANTANPGEVFQTEWVTIEEPNPLTDTVRKEAQAKGAAIFDRTEGCWSSPRKVYFDCTTGGEAQLGQLWEYEPDARGGGKLKLIYESTNSDQLENPDNLVLVPGTGDVWLQEDGDDEQFIRGVTLDGRIYDFAKTVLNSTEFCGGCFSPDGQTFFVSQQGDRLAAGQAPLDQPASNAGLTFAIWGPFRSRRA</sequence>
<feature type="region of interest" description="Disordered" evidence="1">
    <location>
        <begin position="74"/>
        <end position="96"/>
    </location>
</feature>
<dbReference type="InterPro" id="IPR019546">
    <property type="entry name" value="TAT_signal_bac_arc"/>
</dbReference>
<dbReference type="RefSeq" id="WP_353864546.1">
    <property type="nucleotide sequence ID" value="NZ_CP088295.1"/>
</dbReference>
<dbReference type="PANTHER" id="PTHR35399">
    <property type="entry name" value="SLR8030 PROTEIN"/>
    <property type="match status" value="1"/>
</dbReference>
<dbReference type="Proteomes" id="UP001058860">
    <property type="component" value="Chromosome"/>
</dbReference>
<dbReference type="Pfam" id="PF05787">
    <property type="entry name" value="PhoX"/>
    <property type="match status" value="2"/>
</dbReference>
<protein>
    <submittedName>
        <fullName evidence="2">PhoX family protein</fullName>
    </submittedName>
</protein>
<keyword evidence="3" id="KW-1185">Reference proteome</keyword>
<gene>
    <name evidence="2" type="ORF">LRS13_00545</name>
</gene>
<proteinExistence type="predicted"/>